<dbReference type="KEGG" id="trc:DYE49_09355"/>
<dbReference type="EMBL" id="CP031517">
    <property type="protein sequence ID" value="QOS40653.1"/>
    <property type="molecule type" value="Genomic_DNA"/>
</dbReference>
<dbReference type="RefSeq" id="WP_184653711.1">
    <property type="nucleotide sequence ID" value="NZ_JACHFR010000005.1"/>
</dbReference>
<dbReference type="NCBIfam" id="TIGR00305">
    <property type="entry name" value="putative toxin-antitoxin system toxin component, PIN family"/>
    <property type="match status" value="1"/>
</dbReference>
<dbReference type="Proteomes" id="UP000593591">
    <property type="component" value="Chromosome"/>
</dbReference>
<dbReference type="CDD" id="cd09854">
    <property type="entry name" value="PIN_VapC-like"/>
    <property type="match status" value="1"/>
</dbReference>
<dbReference type="PANTHER" id="PTHR34610:SF3">
    <property type="entry name" value="SSL7007 PROTEIN"/>
    <property type="match status" value="1"/>
</dbReference>
<evidence type="ECO:0000313" key="5">
    <source>
        <dbReference type="Proteomes" id="UP000593591"/>
    </source>
</evidence>
<accession>A0A840SKZ4</accession>
<dbReference type="InterPro" id="IPR029060">
    <property type="entry name" value="PIN-like_dom_sf"/>
</dbReference>
<dbReference type="EMBL" id="JACHFR010000005">
    <property type="protein sequence ID" value="MBB5220031.1"/>
    <property type="molecule type" value="Genomic_DNA"/>
</dbReference>
<dbReference type="Proteomes" id="UP000578697">
    <property type="component" value="Unassembled WGS sequence"/>
</dbReference>
<protein>
    <submittedName>
        <fullName evidence="2">Putative PIN family toxin of toxin-antitoxin system</fullName>
    </submittedName>
    <submittedName>
        <fullName evidence="3">Putative toxin-antitoxin system toxin component, PIN family</fullName>
    </submittedName>
</protein>
<evidence type="ECO:0000259" key="1">
    <source>
        <dbReference type="SMART" id="SM00670"/>
    </source>
</evidence>
<organism evidence="2 4">
    <name type="scientific">Treponema rectale</name>
    <dbReference type="NCBI Taxonomy" id="744512"/>
    <lineage>
        <taxon>Bacteria</taxon>
        <taxon>Pseudomonadati</taxon>
        <taxon>Spirochaetota</taxon>
        <taxon>Spirochaetia</taxon>
        <taxon>Spirochaetales</taxon>
        <taxon>Treponemataceae</taxon>
        <taxon>Treponema</taxon>
    </lineage>
</organism>
<reference evidence="3 5" key="1">
    <citation type="submission" date="2018-08" db="EMBL/GenBank/DDBJ databases">
        <title>The first complete genome of Treponema rectale (CHPAT), a commensal spirochete of the bovine rectum.</title>
        <authorList>
            <person name="Staton G.J."/>
            <person name="Clegg S.R."/>
            <person name="Carter S.D."/>
            <person name="Radford A.D."/>
            <person name="Darby A."/>
            <person name="Hall N."/>
            <person name="Birtles R.J."/>
            <person name="Evans N.J."/>
        </authorList>
    </citation>
    <scope>NUCLEOTIDE SEQUENCE [LARGE SCALE GENOMIC DNA]</scope>
    <source>
        <strain evidence="3 5">CHPA</strain>
    </source>
</reference>
<evidence type="ECO:0000313" key="4">
    <source>
        <dbReference type="Proteomes" id="UP000578697"/>
    </source>
</evidence>
<evidence type="ECO:0000313" key="2">
    <source>
        <dbReference type="EMBL" id="MBB5220031.1"/>
    </source>
</evidence>
<feature type="domain" description="PIN" evidence="1">
    <location>
        <begin position="3"/>
        <end position="118"/>
    </location>
</feature>
<sequence length="139" mass="15841">MKHPIVIDTNVVLSALQSKNGKSFGLISKIGSGLFDFAISVPLILEYEAILKNHLDRNIFSDSDIEDFIDYICSVGIRTKIFYLWRPYLRDPFDDHVLELAINAGAETIVTFNKKDFQEAETLGIKIKTPKEFLEEMEV</sequence>
<dbReference type="Pfam" id="PF13470">
    <property type="entry name" value="PIN_3"/>
    <property type="match status" value="1"/>
</dbReference>
<dbReference type="SMART" id="SM00670">
    <property type="entry name" value="PINc"/>
    <property type="match status" value="1"/>
</dbReference>
<dbReference type="InterPro" id="IPR002850">
    <property type="entry name" value="PIN_toxin-like"/>
</dbReference>
<dbReference type="AlphaFoldDB" id="A0A840SKZ4"/>
<dbReference type="InterPro" id="IPR002716">
    <property type="entry name" value="PIN_dom"/>
</dbReference>
<reference evidence="2 4" key="2">
    <citation type="submission" date="2020-08" db="EMBL/GenBank/DDBJ databases">
        <title>Genomic Encyclopedia of Type Strains, Phase IV (KMG-IV): sequencing the most valuable type-strain genomes for metagenomic binning, comparative biology and taxonomic classification.</title>
        <authorList>
            <person name="Goeker M."/>
        </authorList>
    </citation>
    <scope>NUCLEOTIDE SEQUENCE [LARGE SCALE GENOMIC DNA]</scope>
    <source>
        <strain evidence="2 4">DSM 103679</strain>
    </source>
</reference>
<gene>
    <name evidence="3" type="ORF">DYE49_09355</name>
    <name evidence="2" type="ORF">HNP77_002421</name>
</gene>
<dbReference type="SUPFAM" id="SSF88723">
    <property type="entry name" value="PIN domain-like"/>
    <property type="match status" value="1"/>
</dbReference>
<dbReference type="PANTHER" id="PTHR34610">
    <property type="entry name" value="SSL7007 PROTEIN"/>
    <property type="match status" value="1"/>
</dbReference>
<evidence type="ECO:0000313" key="3">
    <source>
        <dbReference type="EMBL" id="QOS40653.1"/>
    </source>
</evidence>
<name>A0A840SKZ4_9SPIR</name>
<dbReference type="Gene3D" id="3.40.50.1010">
    <property type="entry name" value="5'-nuclease"/>
    <property type="match status" value="1"/>
</dbReference>
<keyword evidence="4" id="KW-1185">Reference proteome</keyword>
<proteinExistence type="predicted"/>